<proteinExistence type="predicted"/>
<protein>
    <recommendedName>
        <fullName evidence="3">YdeI/OmpD-associated family protein</fullName>
    </recommendedName>
</protein>
<sequence length="81" mass="9858">MKKNFSGLKRQKYPMPEFIAEALTQHKLFERYENRPAYQQNDYIYWISSAKREETRQKRLAQMLEELKGGNKYMNMVYKGD</sequence>
<dbReference type="OrthoDB" id="9800461at2"/>
<dbReference type="Pfam" id="PF13376">
    <property type="entry name" value="OmdA"/>
    <property type="match status" value="1"/>
</dbReference>
<evidence type="ECO:0000313" key="1">
    <source>
        <dbReference type="EMBL" id="RPE13978.1"/>
    </source>
</evidence>
<dbReference type="EMBL" id="RPDH01000001">
    <property type="protein sequence ID" value="RPE13978.1"/>
    <property type="molecule type" value="Genomic_DNA"/>
</dbReference>
<gene>
    <name evidence="1" type="ORF">EGT74_10835</name>
</gene>
<evidence type="ECO:0008006" key="3">
    <source>
        <dbReference type="Google" id="ProtNLM"/>
    </source>
</evidence>
<dbReference type="AlphaFoldDB" id="A0A3N4Q173"/>
<organism evidence="1 2">
    <name type="scientific">Chitinophaga lutea</name>
    <dbReference type="NCBI Taxonomy" id="2488634"/>
    <lineage>
        <taxon>Bacteria</taxon>
        <taxon>Pseudomonadati</taxon>
        <taxon>Bacteroidota</taxon>
        <taxon>Chitinophagia</taxon>
        <taxon>Chitinophagales</taxon>
        <taxon>Chitinophagaceae</taxon>
        <taxon>Chitinophaga</taxon>
    </lineage>
</organism>
<reference evidence="1 2" key="1">
    <citation type="submission" date="2018-11" db="EMBL/GenBank/DDBJ databases">
        <title>Chitinophaga lutea sp.nov., isolate from arsenic contaminated soil.</title>
        <authorList>
            <person name="Zong Y."/>
        </authorList>
    </citation>
    <scope>NUCLEOTIDE SEQUENCE [LARGE SCALE GENOMIC DNA]</scope>
    <source>
        <strain evidence="1 2">ZY74</strain>
    </source>
</reference>
<dbReference type="RefSeq" id="WP_123846491.1">
    <property type="nucleotide sequence ID" value="NZ_RPDH01000001.1"/>
</dbReference>
<dbReference type="Proteomes" id="UP000278351">
    <property type="component" value="Unassembled WGS sequence"/>
</dbReference>
<accession>A0A3N4Q173</accession>
<keyword evidence="2" id="KW-1185">Reference proteome</keyword>
<evidence type="ECO:0000313" key="2">
    <source>
        <dbReference type="Proteomes" id="UP000278351"/>
    </source>
</evidence>
<comment type="caution">
    <text evidence="1">The sequence shown here is derived from an EMBL/GenBank/DDBJ whole genome shotgun (WGS) entry which is preliminary data.</text>
</comment>
<name>A0A3N4Q173_9BACT</name>